<dbReference type="Proteomes" id="UP001148662">
    <property type="component" value="Unassembled WGS sequence"/>
</dbReference>
<organism evidence="1 2">
    <name type="scientific">Phlebia brevispora</name>
    <dbReference type="NCBI Taxonomy" id="194682"/>
    <lineage>
        <taxon>Eukaryota</taxon>
        <taxon>Fungi</taxon>
        <taxon>Dikarya</taxon>
        <taxon>Basidiomycota</taxon>
        <taxon>Agaricomycotina</taxon>
        <taxon>Agaricomycetes</taxon>
        <taxon>Polyporales</taxon>
        <taxon>Meruliaceae</taxon>
        <taxon>Phlebia</taxon>
    </lineage>
</organism>
<evidence type="ECO:0000313" key="2">
    <source>
        <dbReference type="Proteomes" id="UP001148662"/>
    </source>
</evidence>
<accession>A0ACC1S9N2</accession>
<gene>
    <name evidence="1" type="ORF">NM688_g7046</name>
</gene>
<dbReference type="EMBL" id="JANHOG010001569">
    <property type="protein sequence ID" value="KAJ3534970.1"/>
    <property type="molecule type" value="Genomic_DNA"/>
</dbReference>
<comment type="caution">
    <text evidence="1">The sequence shown here is derived from an EMBL/GenBank/DDBJ whole genome shotgun (WGS) entry which is preliminary data.</text>
</comment>
<keyword evidence="2" id="KW-1185">Reference proteome</keyword>
<reference evidence="1" key="1">
    <citation type="submission" date="2022-07" db="EMBL/GenBank/DDBJ databases">
        <title>Genome Sequence of Phlebia brevispora.</title>
        <authorList>
            <person name="Buettner E."/>
        </authorList>
    </citation>
    <scope>NUCLEOTIDE SEQUENCE</scope>
    <source>
        <strain evidence="1">MPL23</strain>
    </source>
</reference>
<protein>
    <submittedName>
        <fullName evidence="1">Uncharacterized protein</fullName>
    </submittedName>
</protein>
<sequence length="152" mass="16497">MSPYDVRLNNVVTVFSSIVPLLWRARLKPGEEMAAHNRQQATAAVSPPSQSKTRADSAVGCLSDIAETSEMTRYVTDMQINTVATESLPKPAARYGAIPGILICAEFPIFGTMRIAGVHRGIRAGIVARKMTGVESVVLNGKYDNNDMEEVM</sequence>
<name>A0ACC1S9N2_9APHY</name>
<proteinExistence type="predicted"/>
<evidence type="ECO:0000313" key="1">
    <source>
        <dbReference type="EMBL" id="KAJ3534970.1"/>
    </source>
</evidence>